<sequence>MQHKAIKNKRALLATSVALALSTLALSAAAQTSPKLGLGLRELAAQQQGLSAANSRTTALAGKQALRAGDALLFDAQERVRVKVTLDGQQPLPAVLAATEGLGSRVLASSDKYRKGVLTAYVPVGALNSLAETAGVRSVVLALGLETNVGATTSQGAPAMRTDQVNAQGITGAGITVGVMSDSYNTSTNAVKAANDVASGDLPGAGNPLGNTAEVVVVKDQAGGSDEGRAMAQIVHDLAPGAKLCFATAYNTEVDFANNIRALADKSGACKADVIVDDIIYLAEPFFSDGIVAQAADEVAAAGVPYFSSAGNRSASQGYLSDFRSVSKAAATTAGQSVNLALIADADSSGGFHNFNSGAGAPDVSQTIQFGANGRVVFQWNDPFDAGRVTTDYDIYLFNAAGTAIVYSSKDDNLATDQPLEYISAPAATYQLVVVRKGAAPATPVASKLRYVLFGSVVNAEYVDYNTPVTYGHNSAAGAIGTAAIPWFQTYQPESFTSPGMVRMYFDRAGNRLAEPEVRMKPDVAAIDGVNTTFFSSDSAEDADTFPNFFGTSAAAPHAAAVAALLLQKAGGPGSLTPAQVRSVLQSTALPHSLQPNLVEAVAIAGAAKVTVSAEGNGDTPSSFNPNAFKLSMVAPAGYTLQNVVLDLSTANAARVRLGVPAPGMLFDPRAATTGYPLTLGALKNISAGQISFSRAGVLANTQFDKLTVNFTAGAFGNKSSMGFGVDRDERATGGGGNAADLLAGATVSGVVAVPGGGTIPFSTTLKPRQFAKGFSPLDGFGLIDALSAVNAVNPLPTKSAR</sequence>
<organism evidence="6 7">
    <name type="scientific">Roseateles oligotrophus</name>
    <dbReference type="NCBI Taxonomy" id="1769250"/>
    <lineage>
        <taxon>Bacteria</taxon>
        <taxon>Pseudomonadati</taxon>
        <taxon>Pseudomonadota</taxon>
        <taxon>Betaproteobacteria</taxon>
        <taxon>Burkholderiales</taxon>
        <taxon>Sphaerotilaceae</taxon>
        <taxon>Roseateles</taxon>
    </lineage>
</organism>
<feature type="domain" description="Peptidase S8/S53" evidence="5">
    <location>
        <begin position="440"/>
        <end position="592"/>
    </location>
</feature>
<evidence type="ECO:0000256" key="2">
    <source>
        <dbReference type="ARBA" id="ARBA00022801"/>
    </source>
</evidence>
<dbReference type="PRINTS" id="PR00723">
    <property type="entry name" value="SUBTILISIN"/>
</dbReference>
<dbReference type="GO" id="GO:0004252">
    <property type="term" value="F:serine-type endopeptidase activity"/>
    <property type="evidence" value="ECO:0007669"/>
    <property type="project" value="InterPro"/>
</dbReference>
<dbReference type="GO" id="GO:0006508">
    <property type="term" value="P:proteolysis"/>
    <property type="evidence" value="ECO:0007669"/>
    <property type="project" value="UniProtKB-KW"/>
</dbReference>
<accession>A0A840LCJ3</accession>
<name>A0A840LCJ3_9BURK</name>
<keyword evidence="4" id="KW-0732">Signal</keyword>
<evidence type="ECO:0000256" key="3">
    <source>
        <dbReference type="ARBA" id="ARBA00022825"/>
    </source>
</evidence>
<feature type="chain" id="PRO_5032946430" description="Peptidase S8/S53 domain-containing protein" evidence="4">
    <location>
        <begin position="31"/>
        <end position="802"/>
    </location>
</feature>
<dbReference type="InterPro" id="IPR000209">
    <property type="entry name" value="Peptidase_S8/S53_dom"/>
</dbReference>
<evidence type="ECO:0000256" key="4">
    <source>
        <dbReference type="SAM" id="SignalP"/>
    </source>
</evidence>
<gene>
    <name evidence="6" type="ORF">HNP55_004430</name>
</gene>
<dbReference type="InterPro" id="IPR036852">
    <property type="entry name" value="Peptidase_S8/S53_dom_sf"/>
</dbReference>
<protein>
    <recommendedName>
        <fullName evidence="5">Peptidase S8/S53 domain-containing protein</fullName>
    </recommendedName>
</protein>
<keyword evidence="2" id="KW-0378">Hydrolase</keyword>
<dbReference type="Proteomes" id="UP000562027">
    <property type="component" value="Unassembled WGS sequence"/>
</dbReference>
<keyword evidence="1" id="KW-0645">Protease</keyword>
<evidence type="ECO:0000259" key="5">
    <source>
        <dbReference type="Pfam" id="PF00082"/>
    </source>
</evidence>
<keyword evidence="7" id="KW-1185">Reference proteome</keyword>
<dbReference type="PROSITE" id="PS00138">
    <property type="entry name" value="SUBTILASE_SER"/>
    <property type="match status" value="1"/>
</dbReference>
<dbReference type="Pfam" id="PF00082">
    <property type="entry name" value="Peptidase_S8"/>
    <property type="match status" value="1"/>
</dbReference>
<evidence type="ECO:0000313" key="7">
    <source>
        <dbReference type="Proteomes" id="UP000562027"/>
    </source>
</evidence>
<dbReference type="SUPFAM" id="SSF52743">
    <property type="entry name" value="Subtilisin-like"/>
    <property type="match status" value="1"/>
</dbReference>
<dbReference type="Gene3D" id="3.40.50.200">
    <property type="entry name" value="Peptidase S8/S53 domain"/>
    <property type="match status" value="2"/>
</dbReference>
<feature type="signal peptide" evidence="4">
    <location>
        <begin position="1"/>
        <end position="30"/>
    </location>
</feature>
<keyword evidence="3" id="KW-0720">Serine protease</keyword>
<evidence type="ECO:0000256" key="1">
    <source>
        <dbReference type="ARBA" id="ARBA00022670"/>
    </source>
</evidence>
<comment type="caution">
    <text evidence="6">The sequence shown here is derived from an EMBL/GenBank/DDBJ whole genome shotgun (WGS) entry which is preliminary data.</text>
</comment>
<evidence type="ECO:0000313" key="6">
    <source>
        <dbReference type="EMBL" id="MBB4845876.1"/>
    </source>
</evidence>
<dbReference type="EMBL" id="JACHLP010000012">
    <property type="protein sequence ID" value="MBB4845876.1"/>
    <property type="molecule type" value="Genomic_DNA"/>
</dbReference>
<dbReference type="InterPro" id="IPR015500">
    <property type="entry name" value="Peptidase_S8_subtilisin-rel"/>
</dbReference>
<dbReference type="InterPro" id="IPR023828">
    <property type="entry name" value="Peptidase_S8_Ser-AS"/>
</dbReference>
<dbReference type="RefSeq" id="WP_184304228.1">
    <property type="nucleotide sequence ID" value="NZ_JACHLP010000012.1"/>
</dbReference>
<proteinExistence type="predicted"/>
<dbReference type="AlphaFoldDB" id="A0A840LCJ3"/>
<reference evidence="6 7" key="1">
    <citation type="submission" date="2020-08" db="EMBL/GenBank/DDBJ databases">
        <title>Functional genomics of gut bacteria from endangered species of beetles.</title>
        <authorList>
            <person name="Carlos-Shanley C."/>
        </authorList>
    </citation>
    <scope>NUCLEOTIDE SEQUENCE [LARGE SCALE GENOMIC DNA]</scope>
    <source>
        <strain evidence="6 7">S00239</strain>
    </source>
</reference>